<comment type="caution">
    <text evidence="1">The sequence shown here is derived from an EMBL/GenBank/DDBJ whole genome shotgun (WGS) entry which is preliminary data.</text>
</comment>
<evidence type="ECO:0008006" key="2">
    <source>
        <dbReference type="Google" id="ProtNLM"/>
    </source>
</evidence>
<gene>
    <name evidence="1" type="ORF">S06H3_23568</name>
</gene>
<name>X1M1P8_9ZZZZ</name>
<protein>
    <recommendedName>
        <fullName evidence="2">Glycosyltransferase subfamily 4-like N-terminal domain-containing protein</fullName>
    </recommendedName>
</protein>
<reference evidence="1" key="1">
    <citation type="journal article" date="2014" name="Front. Microbiol.">
        <title>High frequency of phylogenetically diverse reductive dehalogenase-homologous genes in deep subseafloor sedimentary metagenomes.</title>
        <authorList>
            <person name="Kawai M."/>
            <person name="Futagami T."/>
            <person name="Toyoda A."/>
            <person name="Takaki Y."/>
            <person name="Nishi S."/>
            <person name="Hori S."/>
            <person name="Arai W."/>
            <person name="Tsubouchi T."/>
            <person name="Morono Y."/>
            <person name="Uchiyama I."/>
            <person name="Ito T."/>
            <person name="Fujiyama A."/>
            <person name="Inagaki F."/>
            <person name="Takami H."/>
        </authorList>
    </citation>
    <scope>NUCLEOTIDE SEQUENCE</scope>
    <source>
        <strain evidence="1">Expedition CK06-06</strain>
    </source>
</reference>
<feature type="non-terminal residue" evidence="1">
    <location>
        <position position="52"/>
    </location>
</feature>
<dbReference type="AlphaFoldDB" id="X1M1P8"/>
<accession>X1M1P8</accession>
<organism evidence="1">
    <name type="scientific">marine sediment metagenome</name>
    <dbReference type="NCBI Taxonomy" id="412755"/>
    <lineage>
        <taxon>unclassified sequences</taxon>
        <taxon>metagenomes</taxon>
        <taxon>ecological metagenomes</taxon>
    </lineage>
</organism>
<sequence length="52" mass="6202">MRIWLITIGEPLPSDNNNDRLYRTGILAKLLIQRGHEVVWWTSTFDHVRKIQ</sequence>
<proteinExistence type="predicted"/>
<evidence type="ECO:0000313" key="1">
    <source>
        <dbReference type="EMBL" id="GAI08595.1"/>
    </source>
</evidence>
<dbReference type="EMBL" id="BARV01012842">
    <property type="protein sequence ID" value="GAI08595.1"/>
    <property type="molecule type" value="Genomic_DNA"/>
</dbReference>